<evidence type="ECO:0000313" key="2">
    <source>
        <dbReference type="EMBL" id="KAK2943604.1"/>
    </source>
</evidence>
<sequence length="223" mass="25584">MEAEREKEKETARRAEEERHREFARKIREIEEMKRMNEELIEEGRQRREEMKREEERKKKEEEEKRRNVKEGAAAIEVFAQDKFTVSGNVFTKSVTDCSSLFSHSFGPVVVRITFVIRKCAMTWFLVGLIAPNVVEQATPTQGWFANLKGAAGWEISPSFRLARQNGMDSHKGTACKSETVGQRVVIEADGRKGKRTVKLSQDGETQPAYFSGLTIINPPKYL</sequence>
<evidence type="ECO:0000256" key="1">
    <source>
        <dbReference type="SAM" id="MobiDB-lite"/>
    </source>
</evidence>
<name>A0ABQ9WVU1_9EUKA</name>
<dbReference type="Proteomes" id="UP001281761">
    <property type="component" value="Unassembled WGS sequence"/>
</dbReference>
<feature type="region of interest" description="Disordered" evidence="1">
    <location>
        <begin position="1"/>
        <end position="21"/>
    </location>
</feature>
<protein>
    <submittedName>
        <fullName evidence="2">Uncharacterized protein</fullName>
    </submittedName>
</protein>
<proteinExistence type="predicted"/>
<reference evidence="2 3" key="1">
    <citation type="journal article" date="2022" name="bioRxiv">
        <title>Genomics of Preaxostyla Flagellates Illuminates Evolutionary Transitions and the Path Towards Mitochondrial Loss.</title>
        <authorList>
            <person name="Novak L.V.F."/>
            <person name="Treitli S.C."/>
            <person name="Pyrih J."/>
            <person name="Halakuc P."/>
            <person name="Pipaliya S.V."/>
            <person name="Vacek V."/>
            <person name="Brzon O."/>
            <person name="Soukal P."/>
            <person name="Eme L."/>
            <person name="Dacks J.B."/>
            <person name="Karnkowska A."/>
            <person name="Elias M."/>
            <person name="Hampl V."/>
        </authorList>
    </citation>
    <scope>NUCLEOTIDE SEQUENCE [LARGE SCALE GENOMIC DNA]</scope>
    <source>
        <strain evidence="2">NAU3</strain>
        <tissue evidence="2">Gut</tissue>
    </source>
</reference>
<feature type="region of interest" description="Disordered" evidence="1">
    <location>
        <begin position="38"/>
        <end position="67"/>
    </location>
</feature>
<evidence type="ECO:0000313" key="3">
    <source>
        <dbReference type="Proteomes" id="UP001281761"/>
    </source>
</evidence>
<keyword evidence="3" id="KW-1185">Reference proteome</keyword>
<dbReference type="EMBL" id="JARBJD010000337">
    <property type="protein sequence ID" value="KAK2943604.1"/>
    <property type="molecule type" value="Genomic_DNA"/>
</dbReference>
<gene>
    <name evidence="2" type="ORF">BLNAU_21484</name>
</gene>
<accession>A0ABQ9WVU1</accession>
<organism evidence="2 3">
    <name type="scientific">Blattamonas nauphoetae</name>
    <dbReference type="NCBI Taxonomy" id="2049346"/>
    <lineage>
        <taxon>Eukaryota</taxon>
        <taxon>Metamonada</taxon>
        <taxon>Preaxostyla</taxon>
        <taxon>Oxymonadida</taxon>
        <taxon>Blattamonas</taxon>
    </lineage>
</organism>
<comment type="caution">
    <text evidence="2">The sequence shown here is derived from an EMBL/GenBank/DDBJ whole genome shotgun (WGS) entry which is preliminary data.</text>
</comment>